<dbReference type="Proteomes" id="UP001501337">
    <property type="component" value="Unassembled WGS sequence"/>
</dbReference>
<dbReference type="SUPFAM" id="SSF143081">
    <property type="entry name" value="BB1717-like"/>
    <property type="match status" value="1"/>
</dbReference>
<dbReference type="InterPro" id="IPR003738">
    <property type="entry name" value="SRAP"/>
</dbReference>
<comment type="caution">
    <text evidence="1">The sequence shown here is derived from an EMBL/GenBank/DDBJ whole genome shotgun (WGS) entry which is preliminary data.</text>
</comment>
<name>A0ABP7NSC4_9GAMM</name>
<dbReference type="EMBL" id="BAABBO010000002">
    <property type="protein sequence ID" value="GAA3953137.1"/>
    <property type="molecule type" value="Genomic_DNA"/>
</dbReference>
<dbReference type="RefSeq" id="WP_344803967.1">
    <property type="nucleotide sequence ID" value="NZ_BAABBO010000002.1"/>
</dbReference>
<organism evidence="1 2">
    <name type="scientific">Allohahella marinimesophila</name>
    <dbReference type="NCBI Taxonomy" id="1054972"/>
    <lineage>
        <taxon>Bacteria</taxon>
        <taxon>Pseudomonadati</taxon>
        <taxon>Pseudomonadota</taxon>
        <taxon>Gammaproteobacteria</taxon>
        <taxon>Oceanospirillales</taxon>
        <taxon>Hahellaceae</taxon>
        <taxon>Allohahella</taxon>
    </lineage>
</organism>
<keyword evidence="2" id="KW-1185">Reference proteome</keyword>
<protein>
    <recommendedName>
        <fullName evidence="3">SOS response-associated peptidase YedK</fullName>
    </recommendedName>
</protein>
<reference evidence="2" key="1">
    <citation type="journal article" date="2019" name="Int. J. Syst. Evol. Microbiol.">
        <title>The Global Catalogue of Microorganisms (GCM) 10K type strain sequencing project: providing services to taxonomists for standard genome sequencing and annotation.</title>
        <authorList>
            <consortium name="The Broad Institute Genomics Platform"/>
            <consortium name="The Broad Institute Genome Sequencing Center for Infectious Disease"/>
            <person name="Wu L."/>
            <person name="Ma J."/>
        </authorList>
    </citation>
    <scope>NUCLEOTIDE SEQUENCE [LARGE SCALE GENOMIC DNA]</scope>
    <source>
        <strain evidence="2">JCM 17555</strain>
    </source>
</reference>
<evidence type="ECO:0008006" key="3">
    <source>
        <dbReference type="Google" id="ProtNLM"/>
    </source>
</evidence>
<dbReference type="Gene3D" id="3.90.1680.10">
    <property type="entry name" value="SOS response associated peptidase-like"/>
    <property type="match status" value="1"/>
</dbReference>
<dbReference type="Pfam" id="PF02586">
    <property type="entry name" value="SRAP"/>
    <property type="match status" value="1"/>
</dbReference>
<evidence type="ECO:0000313" key="1">
    <source>
        <dbReference type="EMBL" id="GAA3953137.1"/>
    </source>
</evidence>
<proteinExistence type="predicted"/>
<evidence type="ECO:0000313" key="2">
    <source>
        <dbReference type="Proteomes" id="UP001501337"/>
    </source>
</evidence>
<gene>
    <name evidence="1" type="ORF">GCM10022278_10070</name>
</gene>
<dbReference type="InterPro" id="IPR036590">
    <property type="entry name" value="SRAP-like"/>
</dbReference>
<accession>A0ABP7NSC4</accession>
<sequence length="234" mass="26385">MCGYVQRALETAELERLLEKIGLEELTGDLFSHSPDQVEHFYPAFGGNPNRKIRNLIIQHEGKPRLVDATWWFDCTAVGDELRVGKRTSFNARNLDSPFWKGALRHHRGLVAATGIGESKVIDGKKHQFLMIGNEPFLLGALYRPFSNGHFSCAVITRDAHLKMEPYHDKAFPLFIPATKDFVQLWLDDTVMQSEVIDELLAHPKLTATLQVEEVKTFKRGSVSALATVLEADE</sequence>